<evidence type="ECO:0000313" key="5">
    <source>
        <dbReference type="Proteomes" id="UP001357223"/>
    </source>
</evidence>
<keyword evidence="2 4" id="KW-0378">Hydrolase</keyword>
<dbReference type="PIRSF" id="PIRSF001235">
    <property type="entry name" value="Amidase_carbamoylase"/>
    <property type="match status" value="1"/>
</dbReference>
<evidence type="ECO:0000313" key="4">
    <source>
        <dbReference type="EMBL" id="WVX79616.1"/>
    </source>
</evidence>
<evidence type="ECO:0000259" key="3">
    <source>
        <dbReference type="Pfam" id="PF07687"/>
    </source>
</evidence>
<dbReference type="RefSeq" id="WP_338448549.1">
    <property type="nucleotide sequence ID" value="NZ_CP137640.1"/>
</dbReference>
<dbReference type="NCBIfam" id="NF006771">
    <property type="entry name" value="PRK09290.1-5"/>
    <property type="match status" value="1"/>
</dbReference>
<evidence type="ECO:0000256" key="1">
    <source>
        <dbReference type="ARBA" id="ARBA00006153"/>
    </source>
</evidence>
<comment type="similarity">
    <text evidence="1">Belongs to the peptidase M20 family.</text>
</comment>
<keyword evidence="5" id="KW-1185">Reference proteome</keyword>
<dbReference type="SUPFAM" id="SSF55031">
    <property type="entry name" value="Bacterial exopeptidase dimerisation domain"/>
    <property type="match status" value="1"/>
</dbReference>
<dbReference type="InterPro" id="IPR011650">
    <property type="entry name" value="Peptidase_M20_dimer"/>
</dbReference>
<dbReference type="EMBL" id="CP137640">
    <property type="protein sequence ID" value="WVX79616.1"/>
    <property type="molecule type" value="Genomic_DNA"/>
</dbReference>
<dbReference type="Pfam" id="PF07687">
    <property type="entry name" value="M20_dimer"/>
    <property type="match status" value="1"/>
</dbReference>
<organism evidence="4 5">
    <name type="scientific">Niallia oryzisoli</name>
    <dbReference type="NCBI Taxonomy" id="1737571"/>
    <lineage>
        <taxon>Bacteria</taxon>
        <taxon>Bacillati</taxon>
        <taxon>Bacillota</taxon>
        <taxon>Bacilli</taxon>
        <taxon>Bacillales</taxon>
        <taxon>Bacillaceae</taxon>
        <taxon>Niallia</taxon>
    </lineage>
</organism>
<evidence type="ECO:0000256" key="2">
    <source>
        <dbReference type="ARBA" id="ARBA00022801"/>
    </source>
</evidence>
<dbReference type="Gene3D" id="3.40.630.10">
    <property type="entry name" value="Zn peptidases"/>
    <property type="match status" value="1"/>
</dbReference>
<protein>
    <submittedName>
        <fullName evidence="4">Allantoate deiminase</fullName>
        <ecNumber evidence="4">3.5.3.9</ecNumber>
    </submittedName>
</protein>
<dbReference type="PANTHER" id="PTHR32494">
    <property type="entry name" value="ALLANTOATE DEIMINASE-RELATED"/>
    <property type="match status" value="1"/>
</dbReference>
<gene>
    <name evidence="4" type="primary">allC</name>
    <name evidence="4" type="ORF">R4Z09_20330</name>
</gene>
<dbReference type="InterPro" id="IPR010158">
    <property type="entry name" value="Amidase_Cbmase"/>
</dbReference>
<dbReference type="CDD" id="cd03884">
    <property type="entry name" value="M20_bAS"/>
    <property type="match status" value="1"/>
</dbReference>
<dbReference type="GO" id="GO:0047652">
    <property type="term" value="F:allantoate deiminase activity"/>
    <property type="evidence" value="ECO:0007669"/>
    <property type="project" value="UniProtKB-EC"/>
</dbReference>
<accession>A0ABZ2C7P2</accession>
<dbReference type="NCBIfam" id="NF006768">
    <property type="entry name" value="PRK09290.1-1"/>
    <property type="match status" value="1"/>
</dbReference>
<name>A0ABZ2C7P2_9BACI</name>
<proteinExistence type="inferred from homology"/>
<dbReference type="Pfam" id="PF01546">
    <property type="entry name" value="Peptidase_M20"/>
    <property type="match status" value="1"/>
</dbReference>
<dbReference type="SUPFAM" id="SSF53187">
    <property type="entry name" value="Zn-dependent exopeptidases"/>
    <property type="match status" value="1"/>
</dbReference>
<dbReference type="EC" id="3.5.3.9" evidence="4"/>
<dbReference type="NCBIfam" id="TIGR01879">
    <property type="entry name" value="hydantase"/>
    <property type="match status" value="1"/>
</dbReference>
<sequence length="416" mass="46664">MAIHAKELQNAEKENTQEMIEWLSSFGKTKNEGVTRLLYSKAWCQAQRALKHKMEQIGLNTYFDCVGNLFGKLQGLAVESPCILTGSHVDTVVEGGKYDGAYGIIASLIAVSRLFETYGYPKKTIEVVSFCEEEGSRFPLTFWGSRNTNGFYTLDHIRNITDAEGISFLEAMKQAGFDPAYYQTPIRKDIERFIEVHIEQGMVLEKNQKTIGLVTHIVGQRRYLVRIKGESNHAGTTPMSYRKDAVVTASQLISFLTNKAKEIDSHLVATVGKIEVSPNVPNVVAGEVKFSLDIRHHKAEILDQYCQAIFSECRQLSEALNTEIEFSQWMDVTPVAMDEQLLKVIRNIAVQKNLPFQDIVSGAGHDAQVFASKIPANLIFVPSKDGISHNPKEFTSLEELEMGIELLTEVLYQLAY</sequence>
<dbReference type="InterPro" id="IPR036264">
    <property type="entry name" value="Bact_exopeptidase_dim_dom"/>
</dbReference>
<feature type="domain" description="Peptidase M20 dimerisation" evidence="3">
    <location>
        <begin position="219"/>
        <end position="315"/>
    </location>
</feature>
<dbReference type="Proteomes" id="UP001357223">
    <property type="component" value="Chromosome"/>
</dbReference>
<reference evidence="4 5" key="1">
    <citation type="submission" date="2023-10" db="EMBL/GenBank/DDBJ databases">
        <title>Niallia locisalis sp.nov. isolated from a salt pond sample.</title>
        <authorList>
            <person name="Li X.-J."/>
            <person name="Dong L."/>
        </authorList>
    </citation>
    <scope>NUCLEOTIDE SEQUENCE [LARGE SCALE GENOMIC DNA]</scope>
    <source>
        <strain evidence="4 5">DSM 29761</strain>
    </source>
</reference>
<dbReference type="InterPro" id="IPR002933">
    <property type="entry name" value="Peptidase_M20"/>
</dbReference>
<dbReference type="Gene3D" id="3.30.70.360">
    <property type="match status" value="1"/>
</dbReference>
<dbReference type="PANTHER" id="PTHR32494:SF5">
    <property type="entry name" value="ALLANTOATE AMIDOHYDROLASE"/>
    <property type="match status" value="1"/>
</dbReference>